<feature type="region of interest" description="Disordered" evidence="1">
    <location>
        <begin position="20"/>
        <end position="51"/>
    </location>
</feature>
<keyword evidence="3" id="KW-1185">Reference proteome</keyword>
<organism evidence="2 3">
    <name type="scientific">Scophthalmus maximus</name>
    <name type="common">Turbot</name>
    <name type="synonym">Psetta maxima</name>
    <dbReference type="NCBI Taxonomy" id="52904"/>
    <lineage>
        <taxon>Eukaryota</taxon>
        <taxon>Metazoa</taxon>
        <taxon>Chordata</taxon>
        <taxon>Craniata</taxon>
        <taxon>Vertebrata</taxon>
        <taxon>Euteleostomi</taxon>
        <taxon>Actinopterygii</taxon>
        <taxon>Neopterygii</taxon>
        <taxon>Teleostei</taxon>
        <taxon>Neoteleostei</taxon>
        <taxon>Acanthomorphata</taxon>
        <taxon>Carangaria</taxon>
        <taxon>Pleuronectiformes</taxon>
        <taxon>Pleuronectoidei</taxon>
        <taxon>Scophthalmidae</taxon>
        <taxon>Scophthalmus</taxon>
    </lineage>
</organism>
<sequence length="51" mass="5846">MAPRPLHQFHLLVQVRGQLYSSSHHGYKPFTDSEQRRRGPGDETGEGTVRE</sequence>
<dbReference type="Proteomes" id="UP000246464">
    <property type="component" value="Chromosome 17"/>
</dbReference>
<reference evidence="2 3" key="1">
    <citation type="submission" date="2017-12" db="EMBL/GenBank/DDBJ databases">
        <title>Integrating genomic resources of turbot (Scophthalmus maximus) in depth evaluation of genetic and physical mapping variation across individuals.</title>
        <authorList>
            <person name="Martinez P."/>
        </authorList>
    </citation>
    <scope>NUCLEOTIDE SEQUENCE [LARGE SCALE GENOMIC DNA]</scope>
</reference>
<gene>
    <name evidence="2" type="ORF">SMAX5B_008980</name>
</gene>
<evidence type="ECO:0000313" key="3">
    <source>
        <dbReference type="Proteomes" id="UP000246464"/>
    </source>
</evidence>
<proteinExistence type="predicted"/>
<feature type="compositionally biased region" description="Basic and acidic residues" evidence="1">
    <location>
        <begin position="31"/>
        <end position="41"/>
    </location>
</feature>
<protein>
    <submittedName>
        <fullName evidence="2">Uncharacterized protein</fullName>
    </submittedName>
</protein>
<dbReference type="AlphaFoldDB" id="A0A2U9CH92"/>
<evidence type="ECO:0000313" key="2">
    <source>
        <dbReference type="EMBL" id="AWP15971.1"/>
    </source>
</evidence>
<dbReference type="EMBL" id="CP026259">
    <property type="protein sequence ID" value="AWP15971.1"/>
    <property type="molecule type" value="Genomic_DNA"/>
</dbReference>
<accession>A0A2U9CH92</accession>
<evidence type="ECO:0000256" key="1">
    <source>
        <dbReference type="SAM" id="MobiDB-lite"/>
    </source>
</evidence>
<name>A0A2U9CH92_SCOMX</name>